<keyword evidence="3" id="KW-1185">Reference proteome</keyword>
<comment type="caution">
    <text evidence="2">The sequence shown here is derived from an EMBL/GenBank/DDBJ whole genome shotgun (WGS) entry which is preliminary data.</text>
</comment>
<dbReference type="RefSeq" id="WP_137097435.1">
    <property type="nucleotide sequence ID" value="NZ_SWMS01000049.1"/>
</dbReference>
<evidence type="ECO:0000313" key="2">
    <source>
        <dbReference type="EMBL" id="TKG58906.1"/>
    </source>
</evidence>
<keyword evidence="1" id="KW-1133">Transmembrane helix</keyword>
<gene>
    <name evidence="2" type="ORF">FCN18_37470</name>
</gene>
<feature type="transmembrane region" description="Helical" evidence="1">
    <location>
        <begin position="7"/>
        <end position="29"/>
    </location>
</feature>
<proteinExistence type="predicted"/>
<keyword evidence="1" id="KW-0812">Transmembrane</keyword>
<protein>
    <recommendedName>
        <fullName evidence="4">SHOCT domain-containing protein</fullName>
    </recommendedName>
</protein>
<sequence length="76" mass="8135">MGEVRDLLVAIGSFVGSLASAFVLVWTTVVKPHRDAKQAAKKAAKTTAEKLLAAVADGEITPEEVNDIRNSLEEEQ</sequence>
<reference evidence="2 3" key="1">
    <citation type="journal article" date="2015" name="Antonie Van Leeuwenhoek">
        <title>Prauserella endophytica sp. nov., an endophytic actinobacterium isolated from Tamarix taklamakanensis.</title>
        <authorList>
            <person name="Liu J.M."/>
            <person name="Habden X."/>
            <person name="Guo L."/>
            <person name="Tuo L."/>
            <person name="Jiang Z.K."/>
            <person name="Liu S.W."/>
            <person name="Liu X.F."/>
            <person name="Chen L."/>
            <person name="Li R.F."/>
            <person name="Zhang Y.Q."/>
            <person name="Sun C.H."/>
        </authorList>
    </citation>
    <scope>NUCLEOTIDE SEQUENCE [LARGE SCALE GENOMIC DNA]</scope>
    <source>
        <strain evidence="2 3">CGMCC 4.7182</strain>
    </source>
</reference>
<evidence type="ECO:0000313" key="3">
    <source>
        <dbReference type="Proteomes" id="UP000309992"/>
    </source>
</evidence>
<organism evidence="2 3">
    <name type="scientific">Prauserella endophytica</name>
    <dbReference type="NCBI Taxonomy" id="1592324"/>
    <lineage>
        <taxon>Bacteria</taxon>
        <taxon>Bacillati</taxon>
        <taxon>Actinomycetota</taxon>
        <taxon>Actinomycetes</taxon>
        <taxon>Pseudonocardiales</taxon>
        <taxon>Pseudonocardiaceae</taxon>
        <taxon>Prauserella</taxon>
        <taxon>Prauserella coralliicola group</taxon>
    </lineage>
</organism>
<evidence type="ECO:0008006" key="4">
    <source>
        <dbReference type="Google" id="ProtNLM"/>
    </source>
</evidence>
<evidence type="ECO:0000256" key="1">
    <source>
        <dbReference type="SAM" id="Phobius"/>
    </source>
</evidence>
<keyword evidence="1" id="KW-0472">Membrane</keyword>
<dbReference type="EMBL" id="SWMS01000049">
    <property type="protein sequence ID" value="TKG58906.1"/>
    <property type="molecule type" value="Genomic_DNA"/>
</dbReference>
<accession>A0ABY2RTQ7</accession>
<dbReference type="Proteomes" id="UP000309992">
    <property type="component" value="Unassembled WGS sequence"/>
</dbReference>
<name>A0ABY2RTQ7_9PSEU</name>